<protein>
    <submittedName>
        <fullName evidence="2">Uncharacterized protein</fullName>
    </submittedName>
</protein>
<evidence type="ECO:0000313" key="3">
    <source>
        <dbReference type="Proteomes" id="UP001217089"/>
    </source>
</evidence>
<keyword evidence="3" id="KW-1185">Reference proteome</keyword>
<keyword evidence="1" id="KW-1133">Transmembrane helix</keyword>
<accession>A0ABQ9E5Y9</accession>
<dbReference type="EMBL" id="JARBDR010000919">
    <property type="protein sequence ID" value="KAJ8300545.1"/>
    <property type="molecule type" value="Genomic_DNA"/>
</dbReference>
<keyword evidence="1" id="KW-0812">Transmembrane</keyword>
<organism evidence="2 3">
    <name type="scientific">Tegillarca granosa</name>
    <name type="common">Malaysian cockle</name>
    <name type="synonym">Anadara granosa</name>
    <dbReference type="NCBI Taxonomy" id="220873"/>
    <lineage>
        <taxon>Eukaryota</taxon>
        <taxon>Metazoa</taxon>
        <taxon>Spiralia</taxon>
        <taxon>Lophotrochozoa</taxon>
        <taxon>Mollusca</taxon>
        <taxon>Bivalvia</taxon>
        <taxon>Autobranchia</taxon>
        <taxon>Pteriomorphia</taxon>
        <taxon>Arcoida</taxon>
        <taxon>Arcoidea</taxon>
        <taxon>Arcidae</taxon>
        <taxon>Tegillarca</taxon>
    </lineage>
</organism>
<evidence type="ECO:0000313" key="2">
    <source>
        <dbReference type="EMBL" id="KAJ8300545.1"/>
    </source>
</evidence>
<evidence type="ECO:0000256" key="1">
    <source>
        <dbReference type="SAM" id="Phobius"/>
    </source>
</evidence>
<comment type="caution">
    <text evidence="2">The sequence shown here is derived from an EMBL/GenBank/DDBJ whole genome shotgun (WGS) entry which is preliminary data.</text>
</comment>
<dbReference type="Proteomes" id="UP001217089">
    <property type="component" value="Unassembled WGS sequence"/>
</dbReference>
<name>A0ABQ9E5Y9_TEGGR</name>
<feature type="transmembrane region" description="Helical" evidence="1">
    <location>
        <begin position="60"/>
        <end position="77"/>
    </location>
</feature>
<keyword evidence="1" id="KW-0472">Membrane</keyword>
<reference evidence="2 3" key="1">
    <citation type="submission" date="2022-12" db="EMBL/GenBank/DDBJ databases">
        <title>Chromosome-level genome of Tegillarca granosa.</title>
        <authorList>
            <person name="Kim J."/>
        </authorList>
    </citation>
    <scope>NUCLEOTIDE SEQUENCE [LARGE SCALE GENOMIC DNA]</scope>
    <source>
        <strain evidence="2">Teg-2019</strain>
        <tissue evidence="2">Adductor muscle</tissue>
    </source>
</reference>
<sequence>MTGSFIATYVISATYKMPPSGFGGGEFDANKDSRDRCSCFCNYFRDVDGNYNRLYYRKPWCRIGPYIVGMLMGYILYKTDCKVKMSRIH</sequence>
<gene>
    <name evidence="2" type="ORF">KUTeg_022064</name>
</gene>
<proteinExistence type="predicted"/>